<reference evidence="2 3" key="1">
    <citation type="journal article" date="2019" name="J. Ind. Microbiol. Biotechnol.">
        <title>The complete genomic sequence of Streptomyces spectabilis NRRL-2792 and identification of secondary metabolite biosynthetic gene clusters.</title>
        <authorList>
            <person name="Sinha A."/>
            <person name="Phillips-Salemka S."/>
            <person name="Niraula T.A."/>
            <person name="Short K.A."/>
            <person name="Niraula N.P."/>
        </authorList>
    </citation>
    <scope>NUCLEOTIDE SEQUENCE [LARGE SCALE GENOMIC DNA]</scope>
    <source>
        <strain evidence="2 3">NRRL 2792</strain>
    </source>
</reference>
<sequence length="87" mass="9404">MRSHSLRVGANNDLKRGGVSRARRNEEGRWSPDSQLNDTTYTRADALAGAQQDDVFEAVPLHAQWTTPDSPSAAHPARPSCQGAPPP</sequence>
<evidence type="ECO:0000256" key="1">
    <source>
        <dbReference type="SAM" id="MobiDB-lite"/>
    </source>
</evidence>
<name>A0A516RHQ8_STRST</name>
<dbReference type="RefSeq" id="WP_144322390.1">
    <property type="nucleotide sequence ID" value="NZ_CP040916.1"/>
</dbReference>
<dbReference type="AlphaFoldDB" id="A0A516RHQ8"/>
<protein>
    <submittedName>
        <fullName evidence="2">Uncharacterized protein</fullName>
    </submittedName>
</protein>
<organism evidence="2 3">
    <name type="scientific">Streptomyces spectabilis</name>
    <dbReference type="NCBI Taxonomy" id="68270"/>
    <lineage>
        <taxon>Bacteria</taxon>
        <taxon>Bacillati</taxon>
        <taxon>Actinomycetota</taxon>
        <taxon>Actinomycetes</taxon>
        <taxon>Kitasatosporales</taxon>
        <taxon>Streptomycetaceae</taxon>
        <taxon>Streptomyces</taxon>
    </lineage>
</organism>
<dbReference type="Proteomes" id="UP000316806">
    <property type="component" value="Chromosome"/>
</dbReference>
<evidence type="ECO:0000313" key="3">
    <source>
        <dbReference type="Proteomes" id="UP000316806"/>
    </source>
</evidence>
<dbReference type="EMBL" id="CP040916">
    <property type="protein sequence ID" value="QDQ15187.1"/>
    <property type="molecule type" value="Genomic_DNA"/>
</dbReference>
<feature type="region of interest" description="Disordered" evidence="1">
    <location>
        <begin position="63"/>
        <end position="87"/>
    </location>
</feature>
<gene>
    <name evidence="2" type="ORF">FH965_35355</name>
</gene>
<feature type="region of interest" description="Disordered" evidence="1">
    <location>
        <begin position="1"/>
        <end position="42"/>
    </location>
</feature>
<feature type="compositionally biased region" description="Polar residues" evidence="1">
    <location>
        <begin position="32"/>
        <end position="42"/>
    </location>
</feature>
<accession>A0A516RHQ8</accession>
<evidence type="ECO:0000313" key="2">
    <source>
        <dbReference type="EMBL" id="QDQ15187.1"/>
    </source>
</evidence>
<proteinExistence type="predicted"/>